<name>A0ACB7S4E0_HYAAI</name>
<protein>
    <submittedName>
        <fullName evidence="1">Uncharacterized protein</fullName>
    </submittedName>
</protein>
<sequence>MEEMCALAVDMCPMGNDERSSDPRTACLPVASRTKVHVLARARVNMLGASAHGMSSARRRLRCLEKRGLLRKQGIRFPVWSRVPYCPLFCLFHPDSQQFRRRRPCKTLVDDVRIVVPPQHGVAAVSCRLCCDLSGFTRPSDLAPEKLSHGSNCCVCCLVGVAILLLVEQPTSVSAVHLTYLGNTTACDICDQDVDFSGRNFICCLAHSKCCGPDSLDRKRRSL</sequence>
<proteinExistence type="predicted"/>
<accession>A0ACB7S4E0</accession>
<dbReference type="Proteomes" id="UP000821845">
    <property type="component" value="Chromosome 6"/>
</dbReference>
<gene>
    <name evidence="1" type="ORF">HPB50_022322</name>
</gene>
<keyword evidence="2" id="KW-1185">Reference proteome</keyword>
<dbReference type="EMBL" id="CM023486">
    <property type="protein sequence ID" value="KAH6928962.1"/>
    <property type="molecule type" value="Genomic_DNA"/>
</dbReference>
<evidence type="ECO:0000313" key="2">
    <source>
        <dbReference type="Proteomes" id="UP000821845"/>
    </source>
</evidence>
<comment type="caution">
    <text evidence="1">The sequence shown here is derived from an EMBL/GenBank/DDBJ whole genome shotgun (WGS) entry which is preliminary data.</text>
</comment>
<reference evidence="1" key="1">
    <citation type="submission" date="2020-05" db="EMBL/GenBank/DDBJ databases">
        <title>Large-scale comparative analyses of tick genomes elucidate their genetic diversity and vector capacities.</title>
        <authorList>
            <person name="Jia N."/>
            <person name="Wang J."/>
            <person name="Shi W."/>
            <person name="Du L."/>
            <person name="Sun Y."/>
            <person name="Zhan W."/>
            <person name="Jiang J."/>
            <person name="Wang Q."/>
            <person name="Zhang B."/>
            <person name="Ji P."/>
            <person name="Sakyi L.B."/>
            <person name="Cui X."/>
            <person name="Yuan T."/>
            <person name="Jiang B."/>
            <person name="Yang W."/>
            <person name="Lam T.T.-Y."/>
            <person name="Chang Q."/>
            <person name="Ding S."/>
            <person name="Wang X."/>
            <person name="Zhu J."/>
            <person name="Ruan X."/>
            <person name="Zhao L."/>
            <person name="Wei J."/>
            <person name="Que T."/>
            <person name="Du C."/>
            <person name="Cheng J."/>
            <person name="Dai P."/>
            <person name="Han X."/>
            <person name="Huang E."/>
            <person name="Gao Y."/>
            <person name="Liu J."/>
            <person name="Shao H."/>
            <person name="Ye R."/>
            <person name="Li L."/>
            <person name="Wei W."/>
            <person name="Wang X."/>
            <person name="Wang C."/>
            <person name="Yang T."/>
            <person name="Huo Q."/>
            <person name="Li W."/>
            <person name="Guo W."/>
            <person name="Chen H."/>
            <person name="Zhou L."/>
            <person name="Ni X."/>
            <person name="Tian J."/>
            <person name="Zhou Y."/>
            <person name="Sheng Y."/>
            <person name="Liu T."/>
            <person name="Pan Y."/>
            <person name="Xia L."/>
            <person name="Li J."/>
            <person name="Zhao F."/>
            <person name="Cao W."/>
        </authorList>
    </citation>
    <scope>NUCLEOTIDE SEQUENCE</scope>
    <source>
        <strain evidence="1">Hyas-2018</strain>
    </source>
</reference>
<organism evidence="1 2">
    <name type="scientific">Hyalomma asiaticum</name>
    <name type="common">Tick</name>
    <dbReference type="NCBI Taxonomy" id="266040"/>
    <lineage>
        <taxon>Eukaryota</taxon>
        <taxon>Metazoa</taxon>
        <taxon>Ecdysozoa</taxon>
        <taxon>Arthropoda</taxon>
        <taxon>Chelicerata</taxon>
        <taxon>Arachnida</taxon>
        <taxon>Acari</taxon>
        <taxon>Parasitiformes</taxon>
        <taxon>Ixodida</taxon>
        <taxon>Ixodoidea</taxon>
        <taxon>Ixodidae</taxon>
        <taxon>Hyalomminae</taxon>
        <taxon>Hyalomma</taxon>
    </lineage>
</organism>
<evidence type="ECO:0000313" key="1">
    <source>
        <dbReference type="EMBL" id="KAH6928962.1"/>
    </source>
</evidence>